<dbReference type="Proteomes" id="UP000297814">
    <property type="component" value="Unassembled WGS sequence"/>
</dbReference>
<feature type="compositionally biased region" description="Polar residues" evidence="1">
    <location>
        <begin position="568"/>
        <end position="595"/>
    </location>
</feature>
<organism evidence="2 3">
    <name type="scientific">Botrytis hyacinthi</name>
    <dbReference type="NCBI Taxonomy" id="278943"/>
    <lineage>
        <taxon>Eukaryota</taxon>
        <taxon>Fungi</taxon>
        <taxon>Dikarya</taxon>
        <taxon>Ascomycota</taxon>
        <taxon>Pezizomycotina</taxon>
        <taxon>Leotiomycetes</taxon>
        <taxon>Helotiales</taxon>
        <taxon>Sclerotiniaceae</taxon>
        <taxon>Botrytis</taxon>
    </lineage>
</organism>
<comment type="caution">
    <text evidence="2">The sequence shown here is derived from an EMBL/GenBank/DDBJ whole genome shotgun (WGS) entry which is preliminary data.</text>
</comment>
<sequence length="719" mass="83066">MNIIEAIHQAASTFITIIPSSLLNIPAEIRRNIFICLLVNTELAEASSIDQNERYGADLKYGLSPQVLLVCRLFYKEAKEILYGLNHFIVESLPNIHLESQHAIQPVTLCSPLTRWYNQAITHLPNISMQKKLLRMNRGIRLVRKWRIILSAKLHEPRSQDGLVELCRLLCELQLLSGGSLLRELDICIIPKGVEFKNGYLVTNAVLANTDEVEMRENLVPLQLLRNIPRVSIRTARISEIPEFVCRDEWFDTPLVTNSMLPAAPYRHHLIDIIQGNSEVELSTKMFTALLKYAQAFERDPEFERAMSLSFEEVTTLMAGNFSELSENPFLNKMFHPKELAHTIEAGLQKARYMTEIESGDITKTTKFQEERSVILKYLERQFCRISHASEEPVGFVKLQKRKWGIFDPACTKKYNGFDMFTYNEAMVLLEDYVASFTRELDASTKMAVRTQFSLFEHRYEFMAREIKLQKCRVAYNRRDPITFRQYFQEVVWNMESQYFMILRARSKLYEWDAGSNVPDIKVKSLSSLEAWDIRWDIEEPTITAITKSEAQKMRNDLQRQIAQKSFLAQQEGGNQTSQGSAIFDGDSTNSQNENIEGCAGENHITEMELDELANWGSLPFHDGDEFYELSFQLEDNQSQLPSTINAHLLSDSASENNFYEDLFRDHPDDESFDLESEDEDNYEERINSNGAILHVLPWLTESESSLSHVFPWMTRSQQ</sequence>
<evidence type="ECO:0000256" key="1">
    <source>
        <dbReference type="SAM" id="MobiDB-lite"/>
    </source>
</evidence>
<reference evidence="2 3" key="1">
    <citation type="submission" date="2017-12" db="EMBL/GenBank/DDBJ databases">
        <title>Comparative genomics of Botrytis spp.</title>
        <authorList>
            <person name="Valero-Jimenez C.A."/>
            <person name="Tapia P."/>
            <person name="Veloso J."/>
            <person name="Silva-Moreno E."/>
            <person name="Staats M."/>
            <person name="Valdes J.H."/>
            <person name="Van Kan J.A.L."/>
        </authorList>
    </citation>
    <scope>NUCLEOTIDE SEQUENCE [LARGE SCALE GENOMIC DNA]</scope>
    <source>
        <strain evidence="2 3">Bh0001</strain>
    </source>
</reference>
<keyword evidence="3" id="KW-1185">Reference proteome</keyword>
<dbReference type="EMBL" id="PQXK01000381">
    <property type="protein sequence ID" value="TGO31912.1"/>
    <property type="molecule type" value="Genomic_DNA"/>
</dbReference>
<evidence type="ECO:0008006" key="4">
    <source>
        <dbReference type="Google" id="ProtNLM"/>
    </source>
</evidence>
<gene>
    <name evidence="2" type="ORF">BHYA_0382g00050</name>
</gene>
<protein>
    <recommendedName>
        <fullName evidence="4">F-box domain-containing protein</fullName>
    </recommendedName>
</protein>
<proteinExistence type="predicted"/>
<dbReference type="AlphaFoldDB" id="A0A4Z1G934"/>
<accession>A0A4Z1G934</accession>
<name>A0A4Z1G934_9HELO</name>
<evidence type="ECO:0000313" key="2">
    <source>
        <dbReference type="EMBL" id="TGO31912.1"/>
    </source>
</evidence>
<evidence type="ECO:0000313" key="3">
    <source>
        <dbReference type="Proteomes" id="UP000297814"/>
    </source>
</evidence>
<feature type="region of interest" description="Disordered" evidence="1">
    <location>
        <begin position="568"/>
        <end position="597"/>
    </location>
</feature>